<evidence type="ECO:0000313" key="3">
    <source>
        <dbReference type="Proteomes" id="UP000593571"/>
    </source>
</evidence>
<dbReference type="EMBL" id="JACASE010000017">
    <property type="protein sequence ID" value="KAF6396343.1"/>
    <property type="molecule type" value="Genomic_DNA"/>
</dbReference>
<dbReference type="Proteomes" id="UP000593571">
    <property type="component" value="Unassembled WGS sequence"/>
</dbReference>
<reference evidence="2 3" key="1">
    <citation type="journal article" date="2020" name="Nature">
        <title>Six reference-quality genomes reveal evolution of bat adaptations.</title>
        <authorList>
            <person name="Jebb D."/>
            <person name="Huang Z."/>
            <person name="Pippel M."/>
            <person name="Hughes G.M."/>
            <person name="Lavrichenko K."/>
            <person name="Devanna P."/>
            <person name="Winkler S."/>
            <person name="Jermiin L.S."/>
            <person name="Skirmuntt E.C."/>
            <person name="Katzourakis A."/>
            <person name="Burkitt-Gray L."/>
            <person name="Ray D.A."/>
            <person name="Sullivan K.A.M."/>
            <person name="Roscito J.G."/>
            <person name="Kirilenko B.M."/>
            <person name="Davalos L.M."/>
            <person name="Corthals A.P."/>
            <person name="Power M.L."/>
            <person name="Jones G."/>
            <person name="Ransome R.D."/>
            <person name="Dechmann D.K.N."/>
            <person name="Locatelli A.G."/>
            <person name="Puechmaille S.J."/>
            <person name="Fedrigo O."/>
            <person name="Jarvis E.D."/>
            <person name="Hiller M."/>
            <person name="Vernes S.C."/>
            <person name="Myers E.W."/>
            <person name="Teeling E.C."/>
        </authorList>
    </citation>
    <scope>NUCLEOTIDE SEQUENCE [LARGE SCALE GENOMIC DNA]</scope>
    <source>
        <strain evidence="2">MRouAeg1</strain>
        <tissue evidence="2">Muscle</tissue>
    </source>
</reference>
<proteinExistence type="predicted"/>
<keyword evidence="1" id="KW-0812">Transmembrane</keyword>
<comment type="caution">
    <text evidence="2">The sequence shown here is derived from an EMBL/GenBank/DDBJ whole genome shotgun (WGS) entry which is preliminary data.</text>
</comment>
<keyword evidence="1" id="KW-1133">Transmembrane helix</keyword>
<keyword evidence="3" id="KW-1185">Reference proteome</keyword>
<evidence type="ECO:0000313" key="2">
    <source>
        <dbReference type="EMBL" id="KAF6396343.1"/>
    </source>
</evidence>
<accession>A0A7J8BBW8</accession>
<evidence type="ECO:0000256" key="1">
    <source>
        <dbReference type="SAM" id="Phobius"/>
    </source>
</evidence>
<dbReference type="AlphaFoldDB" id="A0A7J8BBW8"/>
<feature type="transmembrane region" description="Helical" evidence="1">
    <location>
        <begin position="25"/>
        <end position="44"/>
    </location>
</feature>
<sequence length="54" mass="6526">MEVTSLVHRLTIFVMRVFSYLEQKFYIVNFLEILWIGVILLHSVKKFCVNHLEQ</sequence>
<protein>
    <submittedName>
        <fullName evidence="2">Uncharacterized protein</fullName>
    </submittedName>
</protein>
<keyword evidence="1" id="KW-0472">Membrane</keyword>
<gene>
    <name evidence="2" type="ORF">HJG63_002466</name>
</gene>
<organism evidence="2 3">
    <name type="scientific">Rousettus aegyptiacus</name>
    <name type="common">Egyptian fruit bat</name>
    <name type="synonym">Pteropus aegyptiacus</name>
    <dbReference type="NCBI Taxonomy" id="9407"/>
    <lineage>
        <taxon>Eukaryota</taxon>
        <taxon>Metazoa</taxon>
        <taxon>Chordata</taxon>
        <taxon>Craniata</taxon>
        <taxon>Vertebrata</taxon>
        <taxon>Euteleostomi</taxon>
        <taxon>Mammalia</taxon>
        <taxon>Eutheria</taxon>
        <taxon>Laurasiatheria</taxon>
        <taxon>Chiroptera</taxon>
        <taxon>Yinpterochiroptera</taxon>
        <taxon>Pteropodoidea</taxon>
        <taxon>Pteropodidae</taxon>
        <taxon>Rousettinae</taxon>
        <taxon>Rousettus</taxon>
    </lineage>
</organism>
<name>A0A7J8BBW8_ROUAE</name>